<dbReference type="AlphaFoldDB" id="A0A5C5SAX6"/>
<dbReference type="SMART" id="SM00347">
    <property type="entry name" value="HTH_MARR"/>
    <property type="match status" value="1"/>
</dbReference>
<organism evidence="5 6">
    <name type="scientific">Streptococcus cuniculipharyngis</name>
    <dbReference type="NCBI Taxonomy" id="1562651"/>
    <lineage>
        <taxon>Bacteria</taxon>
        <taxon>Bacillati</taxon>
        <taxon>Bacillota</taxon>
        <taxon>Bacilli</taxon>
        <taxon>Lactobacillales</taxon>
        <taxon>Streptococcaceae</taxon>
        <taxon>Streptococcus</taxon>
    </lineage>
</organism>
<evidence type="ECO:0000256" key="2">
    <source>
        <dbReference type="ARBA" id="ARBA00023125"/>
    </source>
</evidence>
<dbReference type="PANTHER" id="PTHR42756:SF1">
    <property type="entry name" value="TRANSCRIPTIONAL REPRESSOR OF EMRAB OPERON"/>
    <property type="match status" value="1"/>
</dbReference>
<accession>A0A5C5SAX6</accession>
<gene>
    <name evidence="5" type="ORF">FRX57_07520</name>
</gene>
<dbReference type="PROSITE" id="PS50995">
    <property type="entry name" value="HTH_MARR_2"/>
    <property type="match status" value="1"/>
</dbReference>
<dbReference type="InterPro" id="IPR036388">
    <property type="entry name" value="WH-like_DNA-bd_sf"/>
</dbReference>
<dbReference type="OrthoDB" id="9799747at2"/>
<evidence type="ECO:0000256" key="1">
    <source>
        <dbReference type="ARBA" id="ARBA00023015"/>
    </source>
</evidence>
<evidence type="ECO:0000259" key="4">
    <source>
        <dbReference type="PROSITE" id="PS50995"/>
    </source>
</evidence>
<dbReference type="GO" id="GO:0003700">
    <property type="term" value="F:DNA-binding transcription factor activity"/>
    <property type="evidence" value="ECO:0007669"/>
    <property type="project" value="InterPro"/>
</dbReference>
<dbReference type="InterPro" id="IPR000835">
    <property type="entry name" value="HTH_MarR-typ"/>
</dbReference>
<evidence type="ECO:0000313" key="5">
    <source>
        <dbReference type="EMBL" id="TWS96124.1"/>
    </source>
</evidence>
<dbReference type="EMBL" id="VOHL01000011">
    <property type="protein sequence ID" value="TWS96124.1"/>
    <property type="molecule type" value="Genomic_DNA"/>
</dbReference>
<keyword evidence="1" id="KW-0805">Transcription regulation</keyword>
<dbReference type="PRINTS" id="PR00598">
    <property type="entry name" value="HTHMARR"/>
</dbReference>
<feature type="domain" description="HTH marR-type" evidence="4">
    <location>
        <begin position="1"/>
        <end position="141"/>
    </location>
</feature>
<evidence type="ECO:0000313" key="6">
    <source>
        <dbReference type="Proteomes" id="UP000317430"/>
    </source>
</evidence>
<dbReference type="Gene3D" id="1.10.10.10">
    <property type="entry name" value="Winged helix-like DNA-binding domain superfamily/Winged helix DNA-binding domain"/>
    <property type="match status" value="1"/>
</dbReference>
<keyword evidence="2" id="KW-0238">DNA-binding</keyword>
<keyword evidence="3" id="KW-0804">Transcription</keyword>
<dbReference type="RefSeq" id="WP_146568226.1">
    <property type="nucleotide sequence ID" value="NZ_VOHL01000011.1"/>
</dbReference>
<dbReference type="Pfam" id="PF01047">
    <property type="entry name" value="MarR"/>
    <property type="match status" value="1"/>
</dbReference>
<sequence>MNQLDQERARKAMIVFRKAQRTIDQQVSNSYKNHGITPTQFNVLEVLYNKGQMKICHLISKIFATSGNMTVVLRNMEKNGWIYRQVDPQDRRASLIGLTPQGESLIKKALPEHLEAVYQTMSILSPQEQDDLITLLKNFKKL</sequence>
<keyword evidence="6" id="KW-1185">Reference proteome</keyword>
<reference evidence="5 6" key="1">
    <citation type="submission" date="2019-08" db="EMBL/GenBank/DDBJ databases">
        <authorList>
            <person name="Lei W."/>
        </authorList>
    </citation>
    <scope>NUCLEOTIDE SEQUENCE [LARGE SCALE GENOMIC DNA]</scope>
    <source>
        <strain evidence="5 6">CCUG 66496</strain>
    </source>
</reference>
<evidence type="ECO:0000256" key="3">
    <source>
        <dbReference type="ARBA" id="ARBA00023163"/>
    </source>
</evidence>
<comment type="caution">
    <text evidence="5">The sequence shown here is derived from an EMBL/GenBank/DDBJ whole genome shotgun (WGS) entry which is preliminary data.</text>
</comment>
<dbReference type="Proteomes" id="UP000317430">
    <property type="component" value="Unassembled WGS sequence"/>
</dbReference>
<dbReference type="PANTHER" id="PTHR42756">
    <property type="entry name" value="TRANSCRIPTIONAL REGULATOR, MARR"/>
    <property type="match status" value="1"/>
</dbReference>
<dbReference type="InterPro" id="IPR036390">
    <property type="entry name" value="WH_DNA-bd_sf"/>
</dbReference>
<proteinExistence type="predicted"/>
<protein>
    <submittedName>
        <fullName evidence="5">MarR family transcriptional regulator</fullName>
    </submittedName>
</protein>
<dbReference type="GO" id="GO:0003677">
    <property type="term" value="F:DNA binding"/>
    <property type="evidence" value="ECO:0007669"/>
    <property type="project" value="UniProtKB-KW"/>
</dbReference>
<name>A0A5C5SAX6_9STRE</name>
<dbReference type="SUPFAM" id="SSF46785">
    <property type="entry name" value="Winged helix' DNA-binding domain"/>
    <property type="match status" value="1"/>
</dbReference>